<comment type="caution">
    <text evidence="5">The sequence shown here is derived from an EMBL/GenBank/DDBJ whole genome shotgun (WGS) entry which is preliminary data.</text>
</comment>
<sequence length="717" mass="73967">MQCAFAEADTRQVDDLNLEQRQTMSNNLGRIGKAAQPNRSNSTFTVAGEKMHGQSELSTRRSLRPVAFCAVAFSTVAVLSCVITLPLMYNYVQNVQTIMQDEVDFCKARSKDMWKEMVQLHALSINKAPKLAAASRLPLFLSRAKRQYGSIPSINVLPAGDCCSCQQGPPGPPGPPGRDGRPGAPGRPGNPGPPGRDGHLLPPPPPKPPCQKCPPGPVGPPGPPGPKGLPGPQGDPGEPGVDGTPGRPGPQGPPGPPGIPGEPGEKGPPGEPGKVINTAPPGPPGSPGLPGPRGPPGPPGRDGTAGAHGPPGPPGDPGEVGPEGPVRGVHQADQDHATTAHRHVPKPASNTKKLKSIANCILPFLYTPQSCTAQHARNENTRKPAGMICSSASIMTQSQCTVPKWTLISATLLSTITTFTCIIAIPLYFMHAQRTCELINADVQRCHHHAQKLWEKAMDADLILARPRRSADYTGYGNSIQHSAPSYGQVTCCTCQQGPPGPPGTPGIDGCDGEPGLPGIDGEPGRDGKLLTEEETMEPCQRCPPGPPGDPGLPGPKGPTGPQGEKGLPGEPGLPGRKGPHGIMGERGDPGEQGEKGPPGKPGRVINGAPPGPPGPVGPPGPRGHPGIPGKDGYQGPAGPPGPRGTQGDRGRTGPPGEPGPPGPQGEPGQPGTCHHCYTQPNSVVGDSNLPEPAKNLLGKWKHARVICVTHTVKTSR</sequence>
<evidence type="ECO:0000259" key="4">
    <source>
        <dbReference type="SMART" id="SM01088"/>
    </source>
</evidence>
<gene>
    <name evidence="5" type="primary">COL6A5</name>
    <name evidence="5" type="ORF">T10_430</name>
</gene>
<feature type="domain" description="Nematode cuticle collagen N-terminal" evidence="4">
    <location>
        <begin position="65"/>
        <end position="117"/>
    </location>
</feature>
<dbReference type="AlphaFoldDB" id="A0A0V1MVV5"/>
<keyword evidence="3" id="KW-0472">Membrane</keyword>
<keyword evidence="3" id="KW-0812">Transmembrane</keyword>
<dbReference type="InterPro" id="IPR008160">
    <property type="entry name" value="Collagen"/>
</dbReference>
<dbReference type="GO" id="GO:0042302">
    <property type="term" value="F:structural constituent of cuticle"/>
    <property type="evidence" value="ECO:0007669"/>
    <property type="project" value="InterPro"/>
</dbReference>
<dbReference type="PANTHER" id="PTHR24637">
    <property type="entry name" value="COLLAGEN"/>
    <property type="match status" value="1"/>
</dbReference>
<dbReference type="Pfam" id="PF01484">
    <property type="entry name" value="Col_cuticle_N"/>
    <property type="match status" value="1"/>
</dbReference>
<dbReference type="Pfam" id="PF01391">
    <property type="entry name" value="Collagen"/>
    <property type="match status" value="4"/>
</dbReference>
<feature type="compositionally biased region" description="Low complexity" evidence="2">
    <location>
        <begin position="317"/>
        <end position="329"/>
    </location>
</feature>
<evidence type="ECO:0000256" key="1">
    <source>
        <dbReference type="ARBA" id="ARBA00022737"/>
    </source>
</evidence>
<dbReference type="OrthoDB" id="5871357at2759"/>
<feature type="compositionally biased region" description="Low complexity" evidence="2">
    <location>
        <begin position="560"/>
        <end position="577"/>
    </location>
</feature>
<protein>
    <submittedName>
        <fullName evidence="5">Cuticle collagen dpy-13</fullName>
    </submittedName>
</protein>
<dbReference type="EMBL" id="JYDO01000033">
    <property type="protein sequence ID" value="KRZ75921.1"/>
    <property type="molecule type" value="Genomic_DNA"/>
</dbReference>
<keyword evidence="1" id="KW-0677">Repeat</keyword>
<dbReference type="InterPro" id="IPR002486">
    <property type="entry name" value="Col_cuticle_N"/>
</dbReference>
<evidence type="ECO:0000313" key="5">
    <source>
        <dbReference type="EMBL" id="KRZ75921.1"/>
    </source>
</evidence>
<feature type="transmembrane region" description="Helical" evidence="3">
    <location>
        <begin position="66"/>
        <end position="89"/>
    </location>
</feature>
<dbReference type="PANTHER" id="PTHR24637:SF382">
    <property type="entry name" value="NEMATODE CUTICLE COLLAGEN N-TERMINAL DOMAIN-CONTAINING PROTEIN"/>
    <property type="match status" value="1"/>
</dbReference>
<keyword evidence="6" id="KW-1185">Reference proteome</keyword>
<evidence type="ECO:0000313" key="6">
    <source>
        <dbReference type="Proteomes" id="UP000054843"/>
    </source>
</evidence>
<feature type="compositionally biased region" description="Pro residues" evidence="2">
    <location>
        <begin position="280"/>
        <end position="299"/>
    </location>
</feature>
<feature type="region of interest" description="Disordered" evidence="2">
    <location>
        <begin position="504"/>
        <end position="680"/>
    </location>
</feature>
<reference evidence="5 6" key="1">
    <citation type="submission" date="2015-01" db="EMBL/GenBank/DDBJ databases">
        <title>Evolution of Trichinella species and genotypes.</title>
        <authorList>
            <person name="Korhonen P.K."/>
            <person name="Edoardo P."/>
            <person name="Giuseppe L.R."/>
            <person name="Gasser R.B."/>
        </authorList>
    </citation>
    <scope>NUCLEOTIDE SEQUENCE [LARGE SCALE GENOMIC DNA]</scope>
    <source>
        <strain evidence="5">ISS1980</strain>
    </source>
</reference>
<feature type="compositionally biased region" description="Pro residues" evidence="2">
    <location>
        <begin position="542"/>
        <end position="559"/>
    </location>
</feature>
<evidence type="ECO:0000256" key="2">
    <source>
        <dbReference type="SAM" id="MobiDB-lite"/>
    </source>
</evidence>
<dbReference type="STRING" id="268474.A0A0V1MVV5"/>
<feature type="compositionally biased region" description="Pro residues" evidence="2">
    <location>
        <begin position="656"/>
        <end position="665"/>
    </location>
</feature>
<feature type="compositionally biased region" description="Pro residues" evidence="2">
    <location>
        <begin position="247"/>
        <end position="260"/>
    </location>
</feature>
<proteinExistence type="predicted"/>
<evidence type="ECO:0000256" key="3">
    <source>
        <dbReference type="SAM" id="Phobius"/>
    </source>
</evidence>
<feature type="compositionally biased region" description="Basic and acidic residues" evidence="2">
    <location>
        <begin position="523"/>
        <end position="532"/>
    </location>
</feature>
<organism evidence="5 6">
    <name type="scientific">Trichinella papuae</name>
    <dbReference type="NCBI Taxonomy" id="268474"/>
    <lineage>
        <taxon>Eukaryota</taxon>
        <taxon>Metazoa</taxon>
        <taxon>Ecdysozoa</taxon>
        <taxon>Nematoda</taxon>
        <taxon>Enoplea</taxon>
        <taxon>Dorylaimia</taxon>
        <taxon>Trichinellida</taxon>
        <taxon>Trichinellidae</taxon>
        <taxon>Trichinella</taxon>
    </lineage>
</organism>
<dbReference type="Proteomes" id="UP000054843">
    <property type="component" value="Unassembled WGS sequence"/>
</dbReference>
<feature type="compositionally biased region" description="Basic and acidic residues" evidence="2">
    <location>
        <begin position="584"/>
        <end position="595"/>
    </location>
</feature>
<dbReference type="SMART" id="SM01088">
    <property type="entry name" value="Col_cuticle_N"/>
    <property type="match status" value="2"/>
</dbReference>
<accession>A0A0V1MVV5</accession>
<feature type="compositionally biased region" description="Pro residues" evidence="2">
    <location>
        <begin position="201"/>
        <end position="229"/>
    </location>
</feature>
<feature type="compositionally biased region" description="Pro residues" evidence="2">
    <location>
        <begin position="610"/>
        <end position="623"/>
    </location>
</feature>
<feature type="region of interest" description="Disordered" evidence="2">
    <location>
        <begin position="166"/>
        <end position="351"/>
    </location>
</feature>
<keyword evidence="5" id="KW-0176">Collagen</keyword>
<name>A0A0V1MVV5_9BILA</name>
<dbReference type="GO" id="GO:0005581">
    <property type="term" value="C:collagen trimer"/>
    <property type="evidence" value="ECO:0007669"/>
    <property type="project" value="UniProtKB-KW"/>
</dbReference>
<keyword evidence="3" id="KW-1133">Transmembrane helix</keyword>
<feature type="domain" description="Nematode cuticle collagen N-terminal" evidence="4">
    <location>
        <begin position="405"/>
        <end position="457"/>
    </location>
</feature>